<dbReference type="SUPFAM" id="SSF52540">
    <property type="entry name" value="P-loop containing nucleoside triphosphate hydrolases"/>
    <property type="match status" value="1"/>
</dbReference>
<evidence type="ECO:0000259" key="1">
    <source>
        <dbReference type="Pfam" id="PF00005"/>
    </source>
</evidence>
<name>T1AJ67_9ZZZZ</name>
<dbReference type="PROSITE" id="PS00211">
    <property type="entry name" value="ABC_TRANSPORTER_1"/>
    <property type="match status" value="1"/>
</dbReference>
<organism evidence="2">
    <name type="scientific">mine drainage metagenome</name>
    <dbReference type="NCBI Taxonomy" id="410659"/>
    <lineage>
        <taxon>unclassified sequences</taxon>
        <taxon>metagenomes</taxon>
        <taxon>ecological metagenomes</taxon>
    </lineage>
</organism>
<dbReference type="AlphaFoldDB" id="T1AJ67"/>
<keyword evidence="2" id="KW-0547">Nucleotide-binding</keyword>
<dbReference type="InterPro" id="IPR017871">
    <property type="entry name" value="ABC_transporter-like_CS"/>
</dbReference>
<sequence>MVRGVSIKVRAGEFLAVMGPSGCGKSTLLHVLGGLAAPEQGRVLLQGTDLYSLGDRELAAVRRRRIGFIFQFFNLLPSLTAAENVMLPYRLERQRVWPLRGLGRDRDAQARAHELMTMLGLRGLQGHRPDEIAGGEQQRVAIARALVTDP</sequence>
<dbReference type="InterPro" id="IPR015854">
    <property type="entry name" value="ABC_transpr_LolD-like"/>
</dbReference>
<dbReference type="EMBL" id="AUZX01011944">
    <property type="protein sequence ID" value="EQD40984.1"/>
    <property type="molecule type" value="Genomic_DNA"/>
</dbReference>
<dbReference type="InterPro" id="IPR027417">
    <property type="entry name" value="P-loop_NTPase"/>
</dbReference>
<dbReference type="Gene3D" id="3.40.50.300">
    <property type="entry name" value="P-loop containing nucleotide triphosphate hydrolases"/>
    <property type="match status" value="1"/>
</dbReference>
<dbReference type="InterPro" id="IPR003439">
    <property type="entry name" value="ABC_transporter-like_ATP-bd"/>
</dbReference>
<accession>T1AJ67</accession>
<feature type="non-terminal residue" evidence="2">
    <location>
        <position position="150"/>
    </location>
</feature>
<proteinExistence type="predicted"/>
<dbReference type="GO" id="GO:0022857">
    <property type="term" value="F:transmembrane transporter activity"/>
    <property type="evidence" value="ECO:0007669"/>
    <property type="project" value="TreeGrafter"/>
</dbReference>
<dbReference type="PANTHER" id="PTHR24220">
    <property type="entry name" value="IMPORT ATP-BINDING PROTEIN"/>
    <property type="match status" value="1"/>
</dbReference>
<reference evidence="2" key="1">
    <citation type="submission" date="2013-08" db="EMBL/GenBank/DDBJ databases">
        <authorList>
            <person name="Mendez C."/>
            <person name="Richter M."/>
            <person name="Ferrer M."/>
            <person name="Sanchez J."/>
        </authorList>
    </citation>
    <scope>NUCLEOTIDE SEQUENCE</scope>
</reference>
<gene>
    <name evidence="2" type="ORF">B1A_16251</name>
</gene>
<evidence type="ECO:0000313" key="2">
    <source>
        <dbReference type="EMBL" id="EQD40984.1"/>
    </source>
</evidence>
<dbReference type="GO" id="GO:0016887">
    <property type="term" value="F:ATP hydrolysis activity"/>
    <property type="evidence" value="ECO:0007669"/>
    <property type="project" value="InterPro"/>
</dbReference>
<reference evidence="2" key="2">
    <citation type="journal article" date="2014" name="ISME J.">
        <title>Microbial stratification in low pH oxic and suboxic macroscopic growths along an acid mine drainage.</title>
        <authorList>
            <person name="Mendez-Garcia C."/>
            <person name="Mesa V."/>
            <person name="Sprenger R.R."/>
            <person name="Richter M."/>
            <person name="Diez M.S."/>
            <person name="Solano J."/>
            <person name="Bargiela R."/>
            <person name="Golyshina O.V."/>
            <person name="Manteca A."/>
            <person name="Ramos J.L."/>
            <person name="Gallego J.R."/>
            <person name="Llorente I."/>
            <person name="Martins Dos Santos V.A."/>
            <person name="Jensen O.N."/>
            <person name="Pelaez A.I."/>
            <person name="Sanchez J."/>
            <person name="Ferrer M."/>
        </authorList>
    </citation>
    <scope>NUCLEOTIDE SEQUENCE</scope>
</reference>
<dbReference type="Pfam" id="PF00005">
    <property type="entry name" value="ABC_tran"/>
    <property type="match status" value="1"/>
</dbReference>
<feature type="domain" description="ABC transporter" evidence="1">
    <location>
        <begin position="3"/>
        <end position="150"/>
    </location>
</feature>
<keyword evidence="2" id="KW-0067">ATP-binding</keyword>
<comment type="caution">
    <text evidence="2">The sequence shown here is derived from an EMBL/GenBank/DDBJ whole genome shotgun (WGS) entry which is preliminary data.</text>
</comment>
<dbReference type="GO" id="GO:0005886">
    <property type="term" value="C:plasma membrane"/>
    <property type="evidence" value="ECO:0007669"/>
    <property type="project" value="TreeGrafter"/>
</dbReference>
<dbReference type="GO" id="GO:0005524">
    <property type="term" value="F:ATP binding"/>
    <property type="evidence" value="ECO:0007669"/>
    <property type="project" value="UniProtKB-KW"/>
</dbReference>
<protein>
    <submittedName>
        <fullName evidence="2">ABC transporter, ATP-binding protein</fullName>
    </submittedName>
</protein>